<evidence type="ECO:0000313" key="10">
    <source>
        <dbReference type="EMBL" id="KAK7867814.1"/>
    </source>
</evidence>
<dbReference type="Pfam" id="PF01204">
    <property type="entry name" value="Trehalase"/>
    <property type="match status" value="1"/>
</dbReference>
<evidence type="ECO:0000256" key="5">
    <source>
        <dbReference type="ARBA" id="ARBA00022801"/>
    </source>
</evidence>
<dbReference type="Proteomes" id="UP001378592">
    <property type="component" value="Unassembled WGS sequence"/>
</dbReference>
<dbReference type="PANTHER" id="PTHR23403">
    <property type="entry name" value="TREHALASE"/>
    <property type="match status" value="1"/>
</dbReference>
<dbReference type="InterPro" id="IPR012341">
    <property type="entry name" value="6hp_glycosidase-like_sf"/>
</dbReference>
<comment type="catalytic activity">
    <reaction evidence="1 7">
        <text>alpha,alpha-trehalose + H2O = alpha-D-glucose + beta-D-glucose</text>
        <dbReference type="Rhea" id="RHEA:32675"/>
        <dbReference type="ChEBI" id="CHEBI:15377"/>
        <dbReference type="ChEBI" id="CHEBI:15903"/>
        <dbReference type="ChEBI" id="CHEBI:16551"/>
        <dbReference type="ChEBI" id="CHEBI:17925"/>
        <dbReference type="EC" id="3.2.1.28"/>
    </reaction>
</comment>
<accession>A0AAN9VMI4</accession>
<dbReference type="EC" id="3.2.1.28" evidence="3 7"/>
<dbReference type="Gene3D" id="1.50.10.10">
    <property type="match status" value="1"/>
</dbReference>
<dbReference type="SUPFAM" id="SSF48208">
    <property type="entry name" value="Six-hairpin glycosidases"/>
    <property type="match status" value="1"/>
</dbReference>
<evidence type="ECO:0000256" key="7">
    <source>
        <dbReference type="RuleBase" id="RU361180"/>
    </source>
</evidence>
<dbReference type="GO" id="GO:0004555">
    <property type="term" value="F:alpha,alpha-trehalase activity"/>
    <property type="evidence" value="ECO:0007669"/>
    <property type="project" value="UniProtKB-EC"/>
</dbReference>
<dbReference type="InterPro" id="IPR008928">
    <property type="entry name" value="6-hairpin_glycosidase_sf"/>
</dbReference>
<dbReference type="InterPro" id="IPR018232">
    <property type="entry name" value="Glyco_hydro_37_CS"/>
</dbReference>
<evidence type="ECO:0000256" key="3">
    <source>
        <dbReference type="ARBA" id="ARBA00012757"/>
    </source>
</evidence>
<gene>
    <name evidence="10" type="ORF">R5R35_008259</name>
</gene>
<evidence type="ECO:0000256" key="8">
    <source>
        <dbReference type="SAM" id="Phobius"/>
    </source>
</evidence>
<keyword evidence="8" id="KW-0472">Membrane</keyword>
<protein>
    <recommendedName>
        <fullName evidence="4 7">Trehalase</fullName>
        <ecNumber evidence="3 7">3.2.1.28</ecNumber>
    </recommendedName>
    <alternativeName>
        <fullName evidence="7">Alpha-trehalose glucohydrolase</fullName>
    </alternativeName>
</protein>
<dbReference type="InterPro" id="IPR001661">
    <property type="entry name" value="Glyco_hydro_37"/>
</dbReference>
<comment type="similarity">
    <text evidence="2 7">Belongs to the glycosyl hydrolase 37 family.</text>
</comment>
<dbReference type="PROSITE" id="PS00928">
    <property type="entry name" value="TREHALASE_2"/>
    <property type="match status" value="1"/>
</dbReference>
<dbReference type="PRINTS" id="PR00744">
    <property type="entry name" value="GLHYDRLASE37"/>
</dbReference>
<evidence type="ECO:0000256" key="6">
    <source>
        <dbReference type="ARBA" id="ARBA00023295"/>
    </source>
</evidence>
<keyword evidence="8" id="KW-1133">Transmembrane helix</keyword>
<keyword evidence="6 7" id="KW-0326">Glycosidase</keyword>
<proteinExistence type="inferred from homology"/>
<comment type="caution">
    <text evidence="10">The sequence shown here is derived from an EMBL/GenBank/DDBJ whole genome shotgun (WGS) entry which is preliminary data.</text>
</comment>
<evidence type="ECO:0000256" key="1">
    <source>
        <dbReference type="ARBA" id="ARBA00001576"/>
    </source>
</evidence>
<dbReference type="EMBL" id="JAZDUA010000109">
    <property type="protein sequence ID" value="KAK7867814.1"/>
    <property type="molecule type" value="Genomic_DNA"/>
</dbReference>
<reference evidence="10 11" key="1">
    <citation type="submission" date="2024-03" db="EMBL/GenBank/DDBJ databases">
        <title>The genome assembly and annotation of the cricket Gryllus longicercus Weissman &amp; Gray.</title>
        <authorList>
            <person name="Szrajer S."/>
            <person name="Gray D."/>
            <person name="Ylla G."/>
        </authorList>
    </citation>
    <scope>NUCLEOTIDE SEQUENCE [LARGE SCALE GENOMIC DNA]</scope>
    <source>
        <strain evidence="10">DAG 2021-001</strain>
        <tissue evidence="10">Whole body minus gut</tissue>
    </source>
</reference>
<evidence type="ECO:0000256" key="4">
    <source>
        <dbReference type="ARBA" id="ARBA00019905"/>
    </source>
</evidence>
<feature type="signal peptide" evidence="9">
    <location>
        <begin position="1"/>
        <end position="19"/>
    </location>
</feature>
<name>A0AAN9VMI4_9ORTH</name>
<evidence type="ECO:0000256" key="2">
    <source>
        <dbReference type="ARBA" id="ARBA00005615"/>
    </source>
</evidence>
<evidence type="ECO:0000256" key="9">
    <source>
        <dbReference type="SAM" id="SignalP"/>
    </source>
</evidence>
<dbReference type="AlphaFoldDB" id="A0AAN9VMI4"/>
<keyword evidence="11" id="KW-1185">Reference proteome</keyword>
<evidence type="ECO:0000313" key="11">
    <source>
        <dbReference type="Proteomes" id="UP001378592"/>
    </source>
</evidence>
<keyword evidence="9" id="KW-0732">Signal</keyword>
<dbReference type="PANTHER" id="PTHR23403:SF1">
    <property type="entry name" value="TREHALASE"/>
    <property type="match status" value="1"/>
</dbReference>
<keyword evidence="5 7" id="KW-0378">Hydrolase</keyword>
<feature type="transmembrane region" description="Helical" evidence="8">
    <location>
        <begin position="583"/>
        <end position="604"/>
    </location>
</feature>
<organism evidence="10 11">
    <name type="scientific">Gryllus longicercus</name>
    <dbReference type="NCBI Taxonomy" id="2509291"/>
    <lineage>
        <taxon>Eukaryota</taxon>
        <taxon>Metazoa</taxon>
        <taxon>Ecdysozoa</taxon>
        <taxon>Arthropoda</taxon>
        <taxon>Hexapoda</taxon>
        <taxon>Insecta</taxon>
        <taxon>Pterygota</taxon>
        <taxon>Neoptera</taxon>
        <taxon>Polyneoptera</taxon>
        <taxon>Orthoptera</taxon>
        <taxon>Ensifera</taxon>
        <taxon>Gryllidea</taxon>
        <taxon>Grylloidea</taxon>
        <taxon>Gryllidae</taxon>
        <taxon>Gryllinae</taxon>
        <taxon>Gryllus</taxon>
    </lineage>
</organism>
<dbReference type="GO" id="GO:0005993">
    <property type="term" value="P:trehalose catabolic process"/>
    <property type="evidence" value="ECO:0007669"/>
    <property type="project" value="TreeGrafter"/>
</dbReference>
<sequence>MDPWMIGFYIVSVLVVVNTEKLPPPCESEIYCHGDLLHYVQLGSGIRDSKEFVDMKMKYGPARTLEIFNEMMNETQGKPNKQDILNFLAKAFEEPGGEFEFWDPVDWIPNPKFLNKIQDPEFRRFAEQLNSLWKSLGRKMKDAVKQSPEFYSIIYVPHPVIVPGGRFREFYYWDSFWIIRGLLLSEMRSTVKGMLENFLSIVERFGFIPNGGRIYYAMRSQPPFLIPMVQTYVDTTQDYEFVEKNIDTLDKEFQHWMVNHTVNIKKDGKVYTLARYKDNSNGPRPESYKEDYESAHFFHTEEDKENYYSELKAAAESGWDFSSRWFVLNGTNKGNLTNLKVRSIIPVELNAVLYGNAKTLANYYSRFKDFNKSEMYNDIAEKLKEAVTAVLWHKEVGAWLDYDMINDKRRDYFYPTNISPLWTGCYDTTHKEQYVGRVLKYLEHSRATVLLGGIPTTMELSNEQWDYPNAWAPLQHLFVESLDATGDPWAKELAYQIAQKWVRSNFKAWNETGNMYEKYDATKLGGHGEGGEYRVQLGFGWSNGVVMDFLDKYGHNITLRDKFEVVQTSSVATILSATKESQILTAIYALLATLAAGSIGLFVYKKRSQSTPMSNTRRALCPKFCGGYMELKDLNFD</sequence>
<keyword evidence="8" id="KW-0812">Transmembrane</keyword>
<feature type="chain" id="PRO_5042939270" description="Trehalase" evidence="9">
    <location>
        <begin position="20"/>
        <end position="637"/>
    </location>
</feature>